<feature type="domain" description="IGFBP N-terminal" evidence="4">
    <location>
        <begin position="1"/>
        <end position="71"/>
    </location>
</feature>
<keyword evidence="2" id="KW-1015">Disulfide bond</keyword>
<dbReference type="GO" id="GO:0007165">
    <property type="term" value="P:signal transduction"/>
    <property type="evidence" value="ECO:0007669"/>
    <property type="project" value="TreeGrafter"/>
</dbReference>
<dbReference type="PANTHER" id="PTHR11348">
    <property type="entry name" value="CONNECTIVE TISSUE GROWTH FACTOR-RELATED"/>
    <property type="match status" value="1"/>
</dbReference>
<dbReference type="AlphaFoldDB" id="A0A8B6G0E1"/>
<dbReference type="PANTHER" id="PTHR11348:SF17">
    <property type="entry name" value="CCN"/>
    <property type="match status" value="1"/>
</dbReference>
<proteinExistence type="predicted"/>
<evidence type="ECO:0000313" key="5">
    <source>
        <dbReference type="EMBL" id="VDI56919.1"/>
    </source>
</evidence>
<sequence>IASECPRVCDCPHKQLNCEYGVPRVIDGCGCCHMCARQYGDTCSAVDRCDTDKGLYCDHLPNAQHGICKANTPKGCEINGKKYNDGDTFYLNNNCRNRCTCQNGHYGCVDLCPQEYTKPSMIFCPNAELMPVRGQCCKEWSCLKPNKTESNKIPRHIANNYKLRPQNNPTW</sequence>
<evidence type="ECO:0000313" key="6">
    <source>
        <dbReference type="Proteomes" id="UP000596742"/>
    </source>
</evidence>
<evidence type="ECO:0000256" key="2">
    <source>
        <dbReference type="ARBA" id="ARBA00023157"/>
    </source>
</evidence>
<dbReference type="InterPro" id="IPR050941">
    <property type="entry name" value="CCN"/>
</dbReference>
<dbReference type="Gene3D" id="2.10.70.10">
    <property type="entry name" value="Complement Module, domain 1"/>
    <property type="match status" value="1"/>
</dbReference>
<dbReference type="EMBL" id="UYJE01007678">
    <property type="protein sequence ID" value="VDI56919.1"/>
    <property type="molecule type" value="Genomic_DNA"/>
</dbReference>
<dbReference type="Pfam" id="PF00219">
    <property type="entry name" value="IGFBP"/>
    <property type="match status" value="1"/>
</dbReference>
<dbReference type="Proteomes" id="UP000596742">
    <property type="component" value="Unassembled WGS sequence"/>
</dbReference>
<accession>A0A8B6G0E1</accession>
<comment type="caution">
    <text evidence="5">The sequence shown here is derived from an EMBL/GenBank/DDBJ whole genome shotgun (WGS) entry which is preliminary data.</text>
</comment>
<dbReference type="SUPFAM" id="SSF57184">
    <property type="entry name" value="Growth factor receptor domain"/>
    <property type="match status" value="1"/>
</dbReference>
<name>A0A8B6G0E1_MYTGA</name>
<dbReference type="SMART" id="SM00214">
    <property type="entry name" value="VWC"/>
    <property type="match status" value="1"/>
</dbReference>
<feature type="non-terminal residue" evidence="5">
    <location>
        <position position="1"/>
    </location>
</feature>
<dbReference type="SMART" id="SM00121">
    <property type="entry name" value="IB"/>
    <property type="match status" value="1"/>
</dbReference>
<dbReference type="GO" id="GO:0007155">
    <property type="term" value="P:cell adhesion"/>
    <property type="evidence" value="ECO:0007669"/>
    <property type="project" value="TreeGrafter"/>
</dbReference>
<feature type="non-terminal residue" evidence="5">
    <location>
        <position position="171"/>
    </location>
</feature>
<keyword evidence="6" id="KW-1185">Reference proteome</keyword>
<organism evidence="5 6">
    <name type="scientific">Mytilus galloprovincialis</name>
    <name type="common">Mediterranean mussel</name>
    <dbReference type="NCBI Taxonomy" id="29158"/>
    <lineage>
        <taxon>Eukaryota</taxon>
        <taxon>Metazoa</taxon>
        <taxon>Spiralia</taxon>
        <taxon>Lophotrochozoa</taxon>
        <taxon>Mollusca</taxon>
        <taxon>Bivalvia</taxon>
        <taxon>Autobranchia</taxon>
        <taxon>Pteriomorphia</taxon>
        <taxon>Mytilida</taxon>
        <taxon>Mytiloidea</taxon>
        <taxon>Mytilidae</taxon>
        <taxon>Mytilinae</taxon>
        <taxon>Mytilus</taxon>
    </lineage>
</organism>
<dbReference type="InterPro" id="IPR009030">
    <property type="entry name" value="Growth_fac_rcpt_cys_sf"/>
</dbReference>
<dbReference type="InterPro" id="IPR000867">
    <property type="entry name" value="IGFBP-like"/>
</dbReference>
<dbReference type="PROSITE" id="PS50184">
    <property type="entry name" value="VWFC_2"/>
    <property type="match status" value="1"/>
</dbReference>
<dbReference type="InterPro" id="IPR017891">
    <property type="entry name" value="Insulin_GF-bd_Cys-rich_CS"/>
</dbReference>
<dbReference type="PROSITE" id="PS00222">
    <property type="entry name" value="IGFBP_N_1"/>
    <property type="match status" value="1"/>
</dbReference>
<dbReference type="GO" id="GO:0005615">
    <property type="term" value="C:extracellular space"/>
    <property type="evidence" value="ECO:0007669"/>
    <property type="project" value="TreeGrafter"/>
</dbReference>
<dbReference type="GO" id="GO:0031012">
    <property type="term" value="C:extracellular matrix"/>
    <property type="evidence" value="ECO:0007669"/>
    <property type="project" value="TreeGrafter"/>
</dbReference>
<dbReference type="GO" id="GO:0045597">
    <property type="term" value="P:positive regulation of cell differentiation"/>
    <property type="evidence" value="ECO:0007669"/>
    <property type="project" value="TreeGrafter"/>
</dbReference>
<dbReference type="GO" id="GO:0005178">
    <property type="term" value="F:integrin binding"/>
    <property type="evidence" value="ECO:0007669"/>
    <property type="project" value="TreeGrafter"/>
</dbReference>
<evidence type="ECO:0000259" key="3">
    <source>
        <dbReference type="PROSITE" id="PS50184"/>
    </source>
</evidence>
<keyword evidence="1" id="KW-0732">Signal</keyword>
<evidence type="ECO:0000259" key="4">
    <source>
        <dbReference type="PROSITE" id="PS51323"/>
    </source>
</evidence>
<evidence type="ECO:0000256" key="1">
    <source>
        <dbReference type="ARBA" id="ARBA00022729"/>
    </source>
</evidence>
<dbReference type="InterPro" id="IPR001007">
    <property type="entry name" value="VWF_dom"/>
</dbReference>
<gene>
    <name evidence="5" type="ORF">MGAL_10B077066</name>
</gene>
<dbReference type="OrthoDB" id="365605at2759"/>
<dbReference type="SUPFAM" id="SSF57603">
    <property type="entry name" value="FnI-like domain"/>
    <property type="match status" value="1"/>
</dbReference>
<dbReference type="GO" id="GO:0008201">
    <property type="term" value="F:heparin binding"/>
    <property type="evidence" value="ECO:0007669"/>
    <property type="project" value="TreeGrafter"/>
</dbReference>
<dbReference type="PROSITE" id="PS51323">
    <property type="entry name" value="IGFBP_N_2"/>
    <property type="match status" value="1"/>
</dbReference>
<protein>
    <submittedName>
        <fullName evidence="5">Connective tissue growth factor</fullName>
    </submittedName>
</protein>
<feature type="domain" description="VWFC" evidence="3">
    <location>
        <begin position="74"/>
        <end position="143"/>
    </location>
</feature>
<reference evidence="5" key="1">
    <citation type="submission" date="2018-11" db="EMBL/GenBank/DDBJ databases">
        <authorList>
            <person name="Alioto T."/>
            <person name="Alioto T."/>
        </authorList>
    </citation>
    <scope>NUCLEOTIDE SEQUENCE</scope>
</reference>